<sequence length="828" mass="91493">MSFREDLRNKLMSATQHGRPVKDFAKDLENLAVRYDDVDPLTIRRIFWDGVDDFIRLYWIDKGLSLEFSNIQTLVYYAYRVEKREYEKKRMERRRADRSTDTRGGRSGASWGRKTYASPSGTNSGVRRSTANGQRPPRVVRSAASRPAGDENKTDPGSGSHKKLTVGARLNAKQMAEHRAQGLCFNCHEGGHETRSCPQRQDGGRVSSRAVAIESGKGSQSRNGKPQKARVRRQLKALPSAAVRVMLSAPFQALRNHVVAVEHLNDSPAHTAAAWGVFDNQLALRAHSAFCRFFSPHTAWLEHFSSPEQRFVVVTYGNPLAPNLEPGYVAVFDRVTSIEYVVPAGAFSADDLDVEHVVLQRLGLGLVGGQDLIREDVEACTTRVKGHALTWIDGGWSCVTKLTDAIELGLSASSRFVVQTDTKELVVLDQAYGMAFVVTASELYEGIAVADLYRKVQLTNWNGELWPAHPPSTRIYASQDWVHSFFESDPHQHRLAQWELYVGQFTTYPTVAKKDKRTIDDLRLAQLMAYRMSTVTPFVVDDLDWSASVYNGDDASSIGEHERLLPMPSIMADASFPDAANAVEELDAFMREQFGRTLDDYPAEDLDAKSVIVSATEAEGAPKDSCASAFAVAVEGDDGYEEATVQVVVTPPRYSRLQPATPEEVSILDALALEEYEPSAPAYRVDEVQHVEAAGGESDSTGGYSDLPDLLSVSSTTSSSSATGLSTHYAGVPLFPIVEEYESSAGESSLGRSSDSGPAVVLERERRPYGYTGAGDQIDLRAERMQRLANEQRARRSGRELRRSYLERAVERVQGWRRSLSRSSGSSA</sequence>
<dbReference type="AlphaFoldDB" id="A0A165FFL6"/>
<organism evidence="5 6">
    <name type="scientific">Exidia glandulosa HHB12029</name>
    <dbReference type="NCBI Taxonomy" id="1314781"/>
    <lineage>
        <taxon>Eukaryota</taxon>
        <taxon>Fungi</taxon>
        <taxon>Dikarya</taxon>
        <taxon>Basidiomycota</taxon>
        <taxon>Agaricomycotina</taxon>
        <taxon>Agaricomycetes</taxon>
        <taxon>Auriculariales</taxon>
        <taxon>Exidiaceae</taxon>
        <taxon>Exidia</taxon>
    </lineage>
</organism>
<evidence type="ECO:0000313" key="6">
    <source>
        <dbReference type="Proteomes" id="UP000077266"/>
    </source>
</evidence>
<proteinExistence type="predicted"/>
<feature type="compositionally biased region" description="Low complexity" evidence="3">
    <location>
        <begin position="745"/>
        <end position="757"/>
    </location>
</feature>
<feature type="compositionally biased region" description="Polar residues" evidence="3">
    <location>
        <begin position="117"/>
        <end position="133"/>
    </location>
</feature>
<protein>
    <recommendedName>
        <fullName evidence="4">CCHC-type domain-containing protein</fullName>
    </recommendedName>
</protein>
<reference evidence="5 6" key="1">
    <citation type="journal article" date="2016" name="Mol. Biol. Evol.">
        <title>Comparative Genomics of Early-Diverging Mushroom-Forming Fungi Provides Insights into the Origins of Lignocellulose Decay Capabilities.</title>
        <authorList>
            <person name="Nagy L.G."/>
            <person name="Riley R."/>
            <person name="Tritt A."/>
            <person name="Adam C."/>
            <person name="Daum C."/>
            <person name="Floudas D."/>
            <person name="Sun H."/>
            <person name="Yadav J.S."/>
            <person name="Pangilinan J."/>
            <person name="Larsson K.H."/>
            <person name="Matsuura K."/>
            <person name="Barry K."/>
            <person name="Labutti K."/>
            <person name="Kuo R."/>
            <person name="Ohm R.A."/>
            <person name="Bhattacharya S.S."/>
            <person name="Shirouzu T."/>
            <person name="Yoshinaga Y."/>
            <person name="Martin F.M."/>
            <person name="Grigoriev I.V."/>
            <person name="Hibbett D.S."/>
        </authorList>
    </citation>
    <scope>NUCLEOTIDE SEQUENCE [LARGE SCALE GENOMIC DNA]</scope>
    <source>
        <strain evidence="5 6">HHB12029</strain>
    </source>
</reference>
<evidence type="ECO:0000259" key="4">
    <source>
        <dbReference type="PROSITE" id="PS50158"/>
    </source>
</evidence>
<evidence type="ECO:0000256" key="1">
    <source>
        <dbReference type="ARBA" id="ARBA00022664"/>
    </source>
</evidence>
<name>A0A165FFL6_EXIGL</name>
<feature type="region of interest" description="Disordered" evidence="3">
    <location>
        <begin position="88"/>
        <end position="163"/>
    </location>
</feature>
<keyword evidence="2" id="KW-0479">Metal-binding</keyword>
<feature type="domain" description="CCHC-type" evidence="4">
    <location>
        <begin position="184"/>
        <end position="199"/>
    </location>
</feature>
<dbReference type="InterPro" id="IPR001878">
    <property type="entry name" value="Znf_CCHC"/>
</dbReference>
<dbReference type="InterPro" id="IPR036875">
    <property type="entry name" value="Znf_CCHC_sf"/>
</dbReference>
<dbReference type="GO" id="GO:0006397">
    <property type="term" value="P:mRNA processing"/>
    <property type="evidence" value="ECO:0007669"/>
    <property type="project" value="UniProtKB-KW"/>
</dbReference>
<dbReference type="GO" id="GO:0003676">
    <property type="term" value="F:nucleic acid binding"/>
    <property type="evidence" value="ECO:0007669"/>
    <property type="project" value="InterPro"/>
</dbReference>
<feature type="compositionally biased region" description="Basic and acidic residues" evidence="3">
    <location>
        <begin position="88"/>
        <end position="104"/>
    </location>
</feature>
<dbReference type="Proteomes" id="UP000077266">
    <property type="component" value="Unassembled WGS sequence"/>
</dbReference>
<accession>A0A165FFL6</accession>
<dbReference type="OrthoDB" id="3267748at2759"/>
<gene>
    <name evidence="5" type="ORF">EXIGLDRAFT_772210</name>
</gene>
<keyword evidence="2" id="KW-0863">Zinc-finger</keyword>
<keyword evidence="6" id="KW-1185">Reference proteome</keyword>
<evidence type="ECO:0000313" key="5">
    <source>
        <dbReference type="EMBL" id="KZV88912.1"/>
    </source>
</evidence>
<dbReference type="EMBL" id="KV426086">
    <property type="protein sequence ID" value="KZV88912.1"/>
    <property type="molecule type" value="Genomic_DNA"/>
</dbReference>
<dbReference type="PROSITE" id="PS50158">
    <property type="entry name" value="ZF_CCHC"/>
    <property type="match status" value="1"/>
</dbReference>
<evidence type="ECO:0000256" key="3">
    <source>
        <dbReference type="SAM" id="MobiDB-lite"/>
    </source>
</evidence>
<dbReference type="SUPFAM" id="SSF57756">
    <property type="entry name" value="Retrovirus zinc finger-like domains"/>
    <property type="match status" value="1"/>
</dbReference>
<keyword evidence="1" id="KW-0507">mRNA processing</keyword>
<dbReference type="GO" id="GO:0008270">
    <property type="term" value="F:zinc ion binding"/>
    <property type="evidence" value="ECO:0007669"/>
    <property type="project" value="UniProtKB-KW"/>
</dbReference>
<evidence type="ECO:0000256" key="2">
    <source>
        <dbReference type="PROSITE-ProRule" id="PRU00047"/>
    </source>
</evidence>
<dbReference type="InParanoid" id="A0A165FFL6"/>
<keyword evidence="2" id="KW-0862">Zinc</keyword>
<feature type="region of interest" description="Disordered" evidence="3">
    <location>
        <begin position="745"/>
        <end position="766"/>
    </location>
</feature>